<keyword evidence="2" id="KW-0175">Coiled coil</keyword>
<dbReference type="Pfam" id="PF04012">
    <property type="entry name" value="PspA_IM30"/>
    <property type="match status" value="1"/>
</dbReference>
<evidence type="ECO:0000256" key="2">
    <source>
        <dbReference type="SAM" id="Coils"/>
    </source>
</evidence>
<reference evidence="3 4" key="1">
    <citation type="submission" date="2020-07" db="EMBL/GenBank/DDBJ databases">
        <title>Vallitalea guaymasensis genome.</title>
        <authorList>
            <person name="Postec A."/>
        </authorList>
    </citation>
    <scope>NUCLEOTIDE SEQUENCE [LARGE SCALE GENOMIC DNA]</scope>
    <source>
        <strain evidence="3 4">Ra1766G1</strain>
    </source>
</reference>
<dbReference type="Proteomes" id="UP000677305">
    <property type="component" value="Chromosome"/>
</dbReference>
<gene>
    <name evidence="3" type="ORF">HYG85_02425</name>
</gene>
<dbReference type="AlphaFoldDB" id="A0A8J8M7X8"/>
<dbReference type="EMBL" id="CP058561">
    <property type="protein sequence ID" value="QUH27830.1"/>
    <property type="molecule type" value="Genomic_DNA"/>
</dbReference>
<dbReference type="InterPro" id="IPR007157">
    <property type="entry name" value="PspA_VIPP1"/>
</dbReference>
<comment type="similarity">
    <text evidence="1">Belongs to the PspA/Vipp/IM30 family.</text>
</comment>
<dbReference type="RefSeq" id="WP_212692132.1">
    <property type="nucleotide sequence ID" value="NZ_CP058561.1"/>
</dbReference>
<proteinExistence type="inferred from homology"/>
<keyword evidence="4" id="KW-1185">Reference proteome</keyword>
<protein>
    <submittedName>
        <fullName evidence="3">PspA/IM30 family protein</fullName>
    </submittedName>
</protein>
<name>A0A8J8M7X8_9FIRM</name>
<evidence type="ECO:0000256" key="1">
    <source>
        <dbReference type="ARBA" id="ARBA00043985"/>
    </source>
</evidence>
<accession>A0A8J8M7X8</accession>
<dbReference type="KEGG" id="vgu:HYG85_02425"/>
<organism evidence="3 4">
    <name type="scientific">Vallitalea guaymasensis</name>
    <dbReference type="NCBI Taxonomy" id="1185412"/>
    <lineage>
        <taxon>Bacteria</taxon>
        <taxon>Bacillati</taxon>
        <taxon>Bacillota</taxon>
        <taxon>Clostridia</taxon>
        <taxon>Lachnospirales</taxon>
        <taxon>Vallitaleaceae</taxon>
        <taxon>Vallitalea</taxon>
    </lineage>
</organism>
<evidence type="ECO:0000313" key="3">
    <source>
        <dbReference type="EMBL" id="QUH27830.1"/>
    </source>
</evidence>
<sequence length="225" mass="25011">MGIFNRISTVFKSNVNDLISKAEDPEKMLNQLIIDMGEQYNKAKGSVASAIADEKKLKKALDEEVAKAAQWAKKAELAVANGNDALALQALNRKKEYDDLAEQYRQQWQAQKNATDNLKAGLRDLSNKIEEAKRKKGLLIARTKRAEAQKSIQKTMSSVNDTSVFDTFSRISEKVDTIESEAEAATELNSYMANDDLDSQFAELENSDSEVMDELAALKAKLGKE</sequence>
<evidence type="ECO:0000313" key="4">
    <source>
        <dbReference type="Proteomes" id="UP000677305"/>
    </source>
</evidence>
<feature type="coiled-coil region" evidence="2">
    <location>
        <begin position="87"/>
        <end position="149"/>
    </location>
</feature>
<dbReference type="PANTHER" id="PTHR31088:SF6">
    <property type="entry name" value="PHAGE SHOCK PROTEIN A"/>
    <property type="match status" value="1"/>
</dbReference>
<dbReference type="PANTHER" id="PTHR31088">
    <property type="entry name" value="MEMBRANE-ASSOCIATED PROTEIN VIPP1, CHLOROPLASTIC"/>
    <property type="match status" value="1"/>
</dbReference>